<evidence type="ECO:0000259" key="4">
    <source>
        <dbReference type="PROSITE" id="PS50011"/>
    </source>
</evidence>
<dbReference type="AlphaFoldDB" id="A0A8H8RWC6"/>
<dbReference type="InterPro" id="IPR011009">
    <property type="entry name" value="Kinase-like_dom_sf"/>
</dbReference>
<feature type="domain" description="Protein kinase" evidence="4">
    <location>
        <begin position="1"/>
        <end position="173"/>
    </location>
</feature>
<dbReference type="PROSITE" id="PS50011">
    <property type="entry name" value="PROTEIN_KINASE_DOM"/>
    <property type="match status" value="1"/>
</dbReference>
<dbReference type="PANTHER" id="PTHR24348:SF68">
    <property type="entry name" value="SERINE_THREONINE-PROTEIN KINASE ATG1C"/>
    <property type="match status" value="1"/>
</dbReference>
<protein>
    <recommendedName>
        <fullName evidence="3">Autophagy-related protein 1</fullName>
    </recommendedName>
</protein>
<dbReference type="SUPFAM" id="SSF56112">
    <property type="entry name" value="Protein kinase-like (PK-like)"/>
    <property type="match status" value="1"/>
</dbReference>
<dbReference type="InterPro" id="IPR000719">
    <property type="entry name" value="Prot_kinase_dom"/>
</dbReference>
<dbReference type="GO" id="GO:0004674">
    <property type="term" value="F:protein serine/threonine kinase activity"/>
    <property type="evidence" value="ECO:0007669"/>
    <property type="project" value="InterPro"/>
</dbReference>
<keyword evidence="2" id="KW-0072">Autophagy</keyword>
<organism evidence="5 6">
    <name type="scientific">Lachnellula occidentalis</name>
    <dbReference type="NCBI Taxonomy" id="215460"/>
    <lineage>
        <taxon>Eukaryota</taxon>
        <taxon>Fungi</taxon>
        <taxon>Dikarya</taxon>
        <taxon>Ascomycota</taxon>
        <taxon>Pezizomycotina</taxon>
        <taxon>Leotiomycetes</taxon>
        <taxon>Helotiales</taxon>
        <taxon>Lachnaceae</taxon>
        <taxon>Lachnellula</taxon>
    </lineage>
</organism>
<keyword evidence="5" id="KW-0808">Transferase</keyword>
<dbReference type="Gene3D" id="1.10.510.10">
    <property type="entry name" value="Transferase(Phosphotransferase) domain 1"/>
    <property type="match status" value="1"/>
</dbReference>
<comment type="subcellular location">
    <subcellularLocation>
        <location evidence="1">Preautophagosomal structure membrane</location>
        <topology evidence="1">Peripheral membrane protein</topology>
    </subcellularLocation>
</comment>
<dbReference type="GO" id="GO:0005524">
    <property type="term" value="F:ATP binding"/>
    <property type="evidence" value="ECO:0007669"/>
    <property type="project" value="InterPro"/>
</dbReference>
<dbReference type="GO" id="GO:0006914">
    <property type="term" value="P:autophagy"/>
    <property type="evidence" value="ECO:0007669"/>
    <property type="project" value="UniProtKB-KW"/>
</dbReference>
<comment type="caution">
    <text evidence="5">The sequence shown here is derived from an EMBL/GenBank/DDBJ whole genome shotgun (WGS) entry which is preliminary data.</text>
</comment>
<accession>A0A8H8RWC6</accession>
<dbReference type="SMART" id="SM00220">
    <property type="entry name" value="S_TKc"/>
    <property type="match status" value="1"/>
</dbReference>
<dbReference type="Proteomes" id="UP000443090">
    <property type="component" value="Unassembled WGS sequence"/>
</dbReference>
<keyword evidence="5" id="KW-0418">Kinase</keyword>
<evidence type="ECO:0000313" key="6">
    <source>
        <dbReference type="Proteomes" id="UP000443090"/>
    </source>
</evidence>
<dbReference type="GO" id="GO:0010506">
    <property type="term" value="P:regulation of autophagy"/>
    <property type="evidence" value="ECO:0007669"/>
    <property type="project" value="InterPro"/>
</dbReference>
<keyword evidence="6" id="KW-1185">Reference proteome</keyword>
<dbReference type="GO" id="GO:0034045">
    <property type="term" value="C:phagophore assembly site membrane"/>
    <property type="evidence" value="ECO:0007669"/>
    <property type="project" value="UniProtKB-SubCell"/>
</dbReference>
<dbReference type="InterPro" id="IPR008271">
    <property type="entry name" value="Ser/Thr_kinase_AS"/>
</dbReference>
<evidence type="ECO:0000256" key="2">
    <source>
        <dbReference type="ARBA" id="ARBA00023006"/>
    </source>
</evidence>
<name>A0A8H8RWC6_9HELO</name>
<dbReference type="PROSITE" id="PS00108">
    <property type="entry name" value="PROTEIN_KINASE_ST"/>
    <property type="match status" value="1"/>
</dbReference>
<evidence type="ECO:0000313" key="5">
    <source>
        <dbReference type="EMBL" id="TVY41909.1"/>
    </source>
</evidence>
<dbReference type="Pfam" id="PF00069">
    <property type="entry name" value="Pkinase"/>
    <property type="match status" value="1"/>
</dbReference>
<gene>
    <name evidence="5" type="primary">lok</name>
    <name evidence="5" type="ORF">LOCC1_G007342</name>
</gene>
<dbReference type="InterPro" id="IPR045269">
    <property type="entry name" value="Atg1-like"/>
</dbReference>
<dbReference type="OrthoDB" id="5395461at2759"/>
<evidence type="ECO:0000256" key="3">
    <source>
        <dbReference type="ARBA" id="ARBA00030237"/>
    </source>
</evidence>
<reference evidence="5 6" key="1">
    <citation type="submission" date="2018-05" db="EMBL/GenBank/DDBJ databases">
        <title>Genome sequencing and assembly of the regulated plant pathogen Lachnellula willkommii and related sister species for the development of diagnostic species identification markers.</title>
        <authorList>
            <person name="Giroux E."/>
            <person name="Bilodeau G."/>
        </authorList>
    </citation>
    <scope>NUCLEOTIDE SEQUENCE [LARGE SCALE GENOMIC DNA]</scope>
    <source>
        <strain evidence="5 6">CBS 160.35</strain>
    </source>
</reference>
<dbReference type="EMBL" id="QGMI01000363">
    <property type="protein sequence ID" value="TVY41909.1"/>
    <property type="molecule type" value="Genomic_DNA"/>
</dbReference>
<proteinExistence type="predicted"/>
<evidence type="ECO:0000256" key="1">
    <source>
        <dbReference type="ARBA" id="ARBA00004623"/>
    </source>
</evidence>
<dbReference type="PANTHER" id="PTHR24348">
    <property type="entry name" value="SERINE/THREONINE-PROTEIN KINASE UNC-51-RELATED"/>
    <property type="match status" value="1"/>
</dbReference>
<sequence length="173" mass="19701">MSYKRLGGGHTGQSSKLSIFLRTEVSHDHIVAFVDILDGPDSILMLEYMAGGNFLQLVSPTEDEVNTTLTQQLLAVSYLHGMGITHRDIKPANILIQQRRPDLIMKLSDFGLSSETARLETFCGTQMYYAPETEESYRRNIQLQGTNESYTNAVDVVAWHFWYGIHHWFTQKT</sequence>